<evidence type="ECO:0000313" key="2">
    <source>
        <dbReference type="EMBL" id="QNO47808.1"/>
    </source>
</evidence>
<evidence type="ECO:0000313" key="1">
    <source>
        <dbReference type="EMBL" id="QNO45707.1"/>
    </source>
</evidence>
<gene>
    <name evidence="2" type="ORF">GNFHAPIE_00013</name>
    <name evidence="1" type="ORF">IKJKAPDM_00017</name>
</gene>
<name>A0A7G9YCH3_9EURY</name>
<proteinExistence type="predicted"/>
<reference evidence="1" key="1">
    <citation type="submission" date="2020-06" db="EMBL/GenBank/DDBJ databases">
        <title>Unique genomic features of the anaerobic methanotrophic archaea.</title>
        <authorList>
            <person name="Chadwick G.L."/>
            <person name="Skennerton C.T."/>
            <person name="Laso-Perez R."/>
            <person name="Leu A.O."/>
            <person name="Speth D.R."/>
            <person name="Yu H."/>
            <person name="Morgan-Lang C."/>
            <person name="Hatzenpichler R."/>
            <person name="Goudeau D."/>
            <person name="Malmstrom R."/>
            <person name="Brazelton W.J."/>
            <person name="Woyke T."/>
            <person name="Hallam S.J."/>
            <person name="Tyson G.W."/>
            <person name="Wegener G."/>
            <person name="Boetius A."/>
            <person name="Orphan V."/>
        </authorList>
    </citation>
    <scope>NUCLEOTIDE SEQUENCE</scope>
</reference>
<dbReference type="AlphaFoldDB" id="A0A7G9YCH3"/>
<dbReference type="EMBL" id="MT631145">
    <property type="protein sequence ID" value="QNO45707.1"/>
    <property type="molecule type" value="Genomic_DNA"/>
</dbReference>
<organism evidence="1">
    <name type="scientific">Candidatus Methanogaster sp. ANME-2c ERB4</name>
    <dbReference type="NCBI Taxonomy" id="2759911"/>
    <lineage>
        <taxon>Archaea</taxon>
        <taxon>Methanobacteriati</taxon>
        <taxon>Methanobacteriota</taxon>
        <taxon>Stenosarchaea group</taxon>
        <taxon>Methanomicrobia</taxon>
        <taxon>Methanosarcinales</taxon>
        <taxon>ANME-2 cluster</taxon>
        <taxon>Candidatus Methanogasteraceae</taxon>
        <taxon>Candidatus Methanogaster</taxon>
    </lineage>
</organism>
<sequence>MEIKESVSYYPIEGDYTYMLDVMRSFKKGLTVQTTCNLCLSV</sequence>
<dbReference type="EMBL" id="MT631276">
    <property type="protein sequence ID" value="QNO47808.1"/>
    <property type="molecule type" value="Genomic_DNA"/>
</dbReference>
<protein>
    <submittedName>
        <fullName evidence="1">Uncharacterized protein</fullName>
    </submittedName>
</protein>
<accession>A0A7G9YCH3</accession>